<gene>
    <name evidence="3" type="primary">LOC26532854</name>
</gene>
<evidence type="ECO:0000256" key="1">
    <source>
        <dbReference type="SAM" id="SignalP"/>
    </source>
</evidence>
<keyword evidence="2" id="KW-1185">Reference proteome</keyword>
<dbReference type="InParanoid" id="A0A6I8VK96"/>
<name>A0A6I8VK96_DROPS</name>
<feature type="signal peptide" evidence="1">
    <location>
        <begin position="1"/>
        <end position="28"/>
    </location>
</feature>
<dbReference type="Proteomes" id="UP000001819">
    <property type="component" value="Unplaced"/>
</dbReference>
<feature type="chain" id="PRO_5026317932" evidence="1">
    <location>
        <begin position="29"/>
        <end position="78"/>
    </location>
</feature>
<sequence>MGETNVFRLAFCGTLLFMVICGPASVTADETDPPTLWKRIVAGVKHYPWHSDKPERETPENIHNRSIMWQRLTMATVL</sequence>
<proteinExistence type="predicted"/>
<organism evidence="2 3">
    <name type="scientific">Drosophila pseudoobscura pseudoobscura</name>
    <name type="common">Fruit fly</name>
    <dbReference type="NCBI Taxonomy" id="46245"/>
    <lineage>
        <taxon>Eukaryota</taxon>
        <taxon>Metazoa</taxon>
        <taxon>Ecdysozoa</taxon>
        <taxon>Arthropoda</taxon>
        <taxon>Hexapoda</taxon>
        <taxon>Insecta</taxon>
        <taxon>Pterygota</taxon>
        <taxon>Neoptera</taxon>
        <taxon>Endopterygota</taxon>
        <taxon>Diptera</taxon>
        <taxon>Brachycera</taxon>
        <taxon>Muscomorpha</taxon>
        <taxon>Ephydroidea</taxon>
        <taxon>Drosophilidae</taxon>
        <taxon>Drosophila</taxon>
        <taxon>Sophophora</taxon>
    </lineage>
</organism>
<accession>A0A6I8VK96</accession>
<dbReference type="ExpressionAtlas" id="A0A6I8VK96">
    <property type="expression patterns" value="baseline"/>
</dbReference>
<dbReference type="Bgee" id="FBgn0271841">
    <property type="expression patterns" value="Expressed in male reproductive system and 1 other cell type or tissue"/>
</dbReference>
<protein>
    <submittedName>
        <fullName evidence="3">Uncharacterized protein</fullName>
    </submittedName>
</protein>
<keyword evidence="1" id="KW-0732">Signal</keyword>
<dbReference type="RefSeq" id="XP_015042726.2">
    <property type="nucleotide sequence ID" value="XM_015187240.2"/>
</dbReference>
<evidence type="ECO:0000313" key="3">
    <source>
        <dbReference type="RefSeq" id="XP_015042726.2"/>
    </source>
</evidence>
<dbReference type="AlphaFoldDB" id="A0A6I8VK96"/>
<dbReference type="KEGG" id="dpo:26532854"/>
<reference evidence="3" key="1">
    <citation type="submission" date="2025-08" db="UniProtKB">
        <authorList>
            <consortium name="RefSeq"/>
        </authorList>
    </citation>
    <scope>IDENTIFICATION</scope>
    <source>
        <strain evidence="3">MV-25-SWS-2005</strain>
        <tissue evidence="3">Whole body</tissue>
    </source>
</reference>
<evidence type="ECO:0000313" key="2">
    <source>
        <dbReference type="Proteomes" id="UP000001819"/>
    </source>
</evidence>